<proteinExistence type="predicted"/>
<evidence type="ECO:0000313" key="3">
    <source>
        <dbReference type="Proteomes" id="UP000318380"/>
    </source>
</evidence>
<dbReference type="InterPro" id="IPR001387">
    <property type="entry name" value="Cro/C1-type_HTH"/>
</dbReference>
<dbReference type="Pfam" id="PF13560">
    <property type="entry name" value="HTH_31"/>
    <property type="match status" value="1"/>
</dbReference>
<dbReference type="PANTHER" id="PTHR35010">
    <property type="entry name" value="BLL4672 PROTEIN-RELATED"/>
    <property type="match status" value="1"/>
</dbReference>
<comment type="caution">
    <text evidence="2">The sequence shown here is derived from an EMBL/GenBank/DDBJ whole genome shotgun (WGS) entry which is preliminary data.</text>
</comment>
<gene>
    <name evidence="2" type="ORF">FB561_3395</name>
</gene>
<dbReference type="AlphaFoldDB" id="A0A561BTS4"/>
<feature type="domain" description="HTH cro/C1-type" evidence="1">
    <location>
        <begin position="26"/>
        <end position="98"/>
    </location>
</feature>
<dbReference type="OrthoDB" id="3212310at2"/>
<dbReference type="Pfam" id="PF17765">
    <property type="entry name" value="MLTR_LBD"/>
    <property type="match status" value="1"/>
</dbReference>
<name>A0A561BTS4_9ACTN</name>
<dbReference type="EMBL" id="VIVK01000001">
    <property type="protein sequence ID" value="TWD82266.1"/>
    <property type="molecule type" value="Genomic_DNA"/>
</dbReference>
<dbReference type="GO" id="GO:0003677">
    <property type="term" value="F:DNA binding"/>
    <property type="evidence" value="ECO:0007669"/>
    <property type="project" value="InterPro"/>
</dbReference>
<dbReference type="Proteomes" id="UP000318380">
    <property type="component" value="Unassembled WGS sequence"/>
</dbReference>
<evidence type="ECO:0000313" key="2">
    <source>
        <dbReference type="EMBL" id="TWD82266.1"/>
    </source>
</evidence>
<sequence length="287" mass="32398">MTTSLPAEYARTVTGKHERHRELGAFLRSRRERIRPEEVGFAPGGRRRTPGLRREEVAQLAGVGITWYTWLEQGRDINVSAQVLDAVARTLRLDRLERSHLYRLAGLPPGPVTGECTVLPDSVQRMLDKASPYPAVVLNARYDVLAFNDAYCKVLLDMATIPPEERNLLWLTFVSEEWQCRFTEAESLQLHMVAGYRGALADHLGEPAWQELTQQLLSRSPLFADLWERYEVAAPSNNIKLLETARHGLVRVEPVNLWLTQLGQVRATVYTAADDESEAKLQALVGD</sequence>
<dbReference type="CDD" id="cd00093">
    <property type="entry name" value="HTH_XRE"/>
    <property type="match status" value="1"/>
</dbReference>
<dbReference type="Gene3D" id="3.30.450.180">
    <property type="match status" value="1"/>
</dbReference>
<organism evidence="2 3">
    <name type="scientific">Kribbella amoyensis</name>
    <dbReference type="NCBI Taxonomy" id="996641"/>
    <lineage>
        <taxon>Bacteria</taxon>
        <taxon>Bacillati</taxon>
        <taxon>Actinomycetota</taxon>
        <taxon>Actinomycetes</taxon>
        <taxon>Propionibacteriales</taxon>
        <taxon>Kribbellaceae</taxon>
        <taxon>Kribbella</taxon>
    </lineage>
</organism>
<dbReference type="InterPro" id="IPR041413">
    <property type="entry name" value="MLTR_LBD"/>
</dbReference>
<dbReference type="InterPro" id="IPR010982">
    <property type="entry name" value="Lambda_DNA-bd_dom_sf"/>
</dbReference>
<dbReference type="RefSeq" id="WP_145807737.1">
    <property type="nucleotide sequence ID" value="NZ_VIVK01000001.1"/>
</dbReference>
<keyword evidence="3" id="KW-1185">Reference proteome</keyword>
<dbReference type="SUPFAM" id="SSF47413">
    <property type="entry name" value="lambda repressor-like DNA-binding domains"/>
    <property type="match status" value="1"/>
</dbReference>
<dbReference type="PANTHER" id="PTHR35010:SF2">
    <property type="entry name" value="BLL4672 PROTEIN"/>
    <property type="match status" value="1"/>
</dbReference>
<evidence type="ECO:0000259" key="1">
    <source>
        <dbReference type="SMART" id="SM00530"/>
    </source>
</evidence>
<dbReference type="Gene3D" id="1.10.260.40">
    <property type="entry name" value="lambda repressor-like DNA-binding domains"/>
    <property type="match status" value="1"/>
</dbReference>
<accession>A0A561BTS4</accession>
<reference evidence="2 3" key="1">
    <citation type="submission" date="2019-06" db="EMBL/GenBank/DDBJ databases">
        <title>Sequencing the genomes of 1000 actinobacteria strains.</title>
        <authorList>
            <person name="Klenk H.-P."/>
        </authorList>
    </citation>
    <scope>NUCLEOTIDE SEQUENCE [LARGE SCALE GENOMIC DNA]</scope>
    <source>
        <strain evidence="2 3">DSM 24683</strain>
    </source>
</reference>
<dbReference type="SMART" id="SM00530">
    <property type="entry name" value="HTH_XRE"/>
    <property type="match status" value="1"/>
</dbReference>
<protein>
    <submittedName>
        <fullName evidence="2">Helix-turn-helix protein</fullName>
    </submittedName>
</protein>